<dbReference type="AlphaFoldDB" id="A0A1M5KZF0"/>
<feature type="binding site" evidence="5">
    <location>
        <position position="87"/>
    </location>
    <ligand>
        <name>Mg(2+)</name>
        <dbReference type="ChEBI" id="CHEBI:18420"/>
        <label>1</label>
        <note>catalytic</note>
    </ligand>
</feature>
<keyword evidence="4" id="KW-0378">Hydrolase</keyword>
<feature type="binding site" evidence="4">
    <location>
        <position position="89"/>
    </location>
    <ligand>
        <name>Mg(2+)</name>
        <dbReference type="ChEBI" id="CHEBI:18420"/>
        <label>1</label>
    </ligand>
</feature>
<dbReference type="STRING" id="947013.SAMN04488109_0924"/>
<organism evidence="6 7">
    <name type="scientific">Chryseolinea serpens</name>
    <dbReference type="NCBI Taxonomy" id="947013"/>
    <lineage>
        <taxon>Bacteria</taxon>
        <taxon>Pseudomonadati</taxon>
        <taxon>Bacteroidota</taxon>
        <taxon>Cytophagia</taxon>
        <taxon>Cytophagales</taxon>
        <taxon>Fulvivirgaceae</taxon>
        <taxon>Chryseolinea</taxon>
    </lineage>
</organism>
<feature type="binding site" evidence="4">
    <location>
        <position position="215"/>
    </location>
    <ligand>
        <name>Mg(2+)</name>
        <dbReference type="ChEBI" id="CHEBI:18420"/>
        <label>2</label>
    </ligand>
</feature>
<dbReference type="NCBIfam" id="TIGR01331">
    <property type="entry name" value="bisphos_cysQ"/>
    <property type="match status" value="1"/>
</dbReference>
<evidence type="ECO:0000256" key="4">
    <source>
        <dbReference type="HAMAP-Rule" id="MF_02095"/>
    </source>
</evidence>
<feature type="binding site" evidence="4">
    <location>
        <position position="87"/>
    </location>
    <ligand>
        <name>Mg(2+)</name>
        <dbReference type="ChEBI" id="CHEBI:18420"/>
        <label>1</label>
    </ligand>
</feature>
<keyword evidence="2 4" id="KW-0479">Metal-binding</keyword>
<feature type="binding site" evidence="4">
    <location>
        <begin position="89"/>
        <end position="92"/>
    </location>
    <ligand>
        <name>substrate</name>
    </ligand>
</feature>
<dbReference type="Proteomes" id="UP000184212">
    <property type="component" value="Unassembled WGS sequence"/>
</dbReference>
<accession>A0A1M5KZF0</accession>
<gene>
    <name evidence="4" type="primary">cysQ</name>
    <name evidence="6" type="ORF">SAMN04488109_0924</name>
</gene>
<evidence type="ECO:0000256" key="1">
    <source>
        <dbReference type="ARBA" id="ARBA00001625"/>
    </source>
</evidence>
<keyword evidence="4" id="KW-0472">Membrane</keyword>
<dbReference type="RefSeq" id="WP_073131496.1">
    <property type="nucleotide sequence ID" value="NZ_FQWQ01000001.1"/>
</dbReference>
<dbReference type="HAMAP" id="MF_02095">
    <property type="entry name" value="CysQ"/>
    <property type="match status" value="1"/>
</dbReference>
<dbReference type="Pfam" id="PF00459">
    <property type="entry name" value="Inositol_P"/>
    <property type="match status" value="1"/>
</dbReference>
<feature type="binding site" evidence="4">
    <location>
        <position position="215"/>
    </location>
    <ligand>
        <name>substrate</name>
    </ligand>
</feature>
<dbReference type="GO" id="GO:0000287">
    <property type="term" value="F:magnesium ion binding"/>
    <property type="evidence" value="ECO:0007669"/>
    <property type="project" value="UniProtKB-UniRule"/>
</dbReference>
<evidence type="ECO:0000256" key="2">
    <source>
        <dbReference type="ARBA" id="ARBA00022723"/>
    </source>
</evidence>
<comment type="catalytic activity">
    <reaction evidence="1 4">
        <text>adenosine 3',5'-bisphosphate + H2O = AMP + phosphate</text>
        <dbReference type="Rhea" id="RHEA:10040"/>
        <dbReference type="ChEBI" id="CHEBI:15377"/>
        <dbReference type="ChEBI" id="CHEBI:43474"/>
        <dbReference type="ChEBI" id="CHEBI:58343"/>
        <dbReference type="ChEBI" id="CHEBI:456215"/>
        <dbReference type="EC" id="3.1.3.7"/>
    </reaction>
</comment>
<dbReference type="GO" id="GO:0000103">
    <property type="term" value="P:sulfate assimilation"/>
    <property type="evidence" value="ECO:0007669"/>
    <property type="project" value="TreeGrafter"/>
</dbReference>
<dbReference type="GO" id="GO:0050427">
    <property type="term" value="P:3'-phosphoadenosine 5'-phosphosulfate metabolic process"/>
    <property type="evidence" value="ECO:0007669"/>
    <property type="project" value="TreeGrafter"/>
</dbReference>
<dbReference type="CDD" id="cd01638">
    <property type="entry name" value="CysQ"/>
    <property type="match status" value="1"/>
</dbReference>
<feature type="binding site" evidence="4">
    <location>
        <position position="67"/>
    </location>
    <ligand>
        <name>substrate</name>
    </ligand>
</feature>
<dbReference type="SUPFAM" id="SSF56655">
    <property type="entry name" value="Carbohydrate phosphatase"/>
    <property type="match status" value="1"/>
</dbReference>
<dbReference type="PANTHER" id="PTHR43028:SF5">
    <property type="entry name" value="3'(2'),5'-BISPHOSPHATE NUCLEOTIDASE 1"/>
    <property type="match status" value="1"/>
</dbReference>
<dbReference type="InterPro" id="IPR050725">
    <property type="entry name" value="CysQ/Inositol_MonoPase"/>
</dbReference>
<dbReference type="OrthoDB" id="9772456at2"/>
<feature type="binding site" evidence="5">
    <location>
        <position position="89"/>
    </location>
    <ligand>
        <name>Mg(2+)</name>
        <dbReference type="ChEBI" id="CHEBI:18420"/>
        <label>1</label>
        <note>catalytic</note>
    </ligand>
</feature>
<evidence type="ECO:0000313" key="7">
    <source>
        <dbReference type="Proteomes" id="UP000184212"/>
    </source>
</evidence>
<evidence type="ECO:0000256" key="5">
    <source>
        <dbReference type="PIRSR" id="PIRSR600760-2"/>
    </source>
</evidence>
<evidence type="ECO:0000256" key="3">
    <source>
        <dbReference type="ARBA" id="ARBA00022842"/>
    </source>
</evidence>
<comment type="function">
    <text evidence="4">Converts adenosine-3',5'-bisphosphate (PAP) to AMP.</text>
</comment>
<feature type="binding site" evidence="4 5">
    <location>
        <position position="90"/>
    </location>
    <ligand>
        <name>Mg(2+)</name>
        <dbReference type="ChEBI" id="CHEBI:18420"/>
        <label>2</label>
    </ligand>
</feature>
<keyword evidence="3 4" id="KW-0460">Magnesium</keyword>
<sequence>MHAPTLLAAAIDAAEKACAEILNVYHSSDFQAEAKGDNSPLTLADRKAHQAITAILQASSTYPILSEEGQAIPYAQRKDWDYFWMVDPLDGTKEFIKRNDEFTVNIALIHQERPVLGVVAVPVTGDVFYAAEGQGAFVKRNGAVVSLPRRPTPDLHQPGLRVVASRSHMSPETEAFMERLTAPELVSAGSSLKFMLLAEGKADVYPRYAPTMEWDTAAADAIVREIGLVVRSQELGGGVKAGMERPLRYNKENLLNPSFLVC</sequence>
<dbReference type="EC" id="3.1.3.7" evidence="4"/>
<dbReference type="Gene3D" id="3.30.540.10">
    <property type="entry name" value="Fructose-1,6-Bisphosphatase, subunit A, domain 1"/>
    <property type="match status" value="1"/>
</dbReference>
<dbReference type="Gene3D" id="3.40.190.80">
    <property type="match status" value="1"/>
</dbReference>
<dbReference type="InterPro" id="IPR020583">
    <property type="entry name" value="Inositol_monoP_metal-BS"/>
</dbReference>
<dbReference type="PROSITE" id="PS00629">
    <property type="entry name" value="IMP_1"/>
    <property type="match status" value="1"/>
</dbReference>
<feature type="binding site" evidence="4">
    <location>
        <position position="87"/>
    </location>
    <ligand>
        <name>Mg(2+)</name>
        <dbReference type="ChEBI" id="CHEBI:18420"/>
        <label>2</label>
    </ligand>
</feature>
<dbReference type="InterPro" id="IPR006240">
    <property type="entry name" value="CysQ"/>
</dbReference>
<dbReference type="GO" id="GO:0008441">
    <property type="term" value="F:3'(2'),5'-bisphosphate nucleotidase activity"/>
    <property type="evidence" value="ECO:0007669"/>
    <property type="project" value="UniProtKB-UniRule"/>
</dbReference>
<reference evidence="6 7" key="1">
    <citation type="submission" date="2016-11" db="EMBL/GenBank/DDBJ databases">
        <authorList>
            <person name="Jaros S."/>
            <person name="Januszkiewicz K."/>
            <person name="Wedrychowicz H."/>
        </authorList>
    </citation>
    <scope>NUCLEOTIDE SEQUENCE [LARGE SCALE GENOMIC DNA]</scope>
    <source>
        <strain evidence="6 7">DSM 24574</strain>
    </source>
</reference>
<dbReference type="GO" id="GO:0005886">
    <property type="term" value="C:plasma membrane"/>
    <property type="evidence" value="ECO:0007669"/>
    <property type="project" value="UniProtKB-SubCell"/>
</dbReference>
<feature type="binding site" evidence="4">
    <location>
        <position position="67"/>
    </location>
    <ligand>
        <name>Mg(2+)</name>
        <dbReference type="ChEBI" id="CHEBI:18420"/>
        <label>1</label>
    </ligand>
</feature>
<proteinExistence type="inferred from homology"/>
<protein>
    <recommendedName>
        <fullName evidence="4">3'(2'),5'-bisphosphate nucleotidase CysQ</fullName>
        <ecNumber evidence="4">3.1.3.7</ecNumber>
    </recommendedName>
    <alternativeName>
        <fullName evidence="4">3'(2'),5-bisphosphonucleoside 3'(2')-phosphohydrolase</fullName>
    </alternativeName>
    <alternativeName>
        <fullName evidence="4">3'-phosphoadenosine 5'-phosphate phosphatase</fullName>
        <shortName evidence="4">PAP phosphatase</shortName>
    </alternativeName>
</protein>
<dbReference type="PRINTS" id="PR00377">
    <property type="entry name" value="IMPHPHTASES"/>
</dbReference>
<dbReference type="EMBL" id="FQWQ01000001">
    <property type="protein sequence ID" value="SHG58060.1"/>
    <property type="molecule type" value="Genomic_DNA"/>
</dbReference>
<dbReference type="PANTHER" id="PTHR43028">
    <property type="entry name" value="3'(2'),5'-BISPHOSPHATE NUCLEOTIDASE 1"/>
    <property type="match status" value="1"/>
</dbReference>
<keyword evidence="7" id="KW-1185">Reference proteome</keyword>
<evidence type="ECO:0000313" key="6">
    <source>
        <dbReference type="EMBL" id="SHG58060.1"/>
    </source>
</evidence>
<comment type="cofactor">
    <cofactor evidence="4 5">
        <name>Mg(2+)</name>
        <dbReference type="ChEBI" id="CHEBI:18420"/>
    </cofactor>
</comment>
<dbReference type="InterPro" id="IPR000760">
    <property type="entry name" value="Inositol_monophosphatase-like"/>
</dbReference>
<comment type="subcellular location">
    <subcellularLocation>
        <location evidence="4">Cell membrane</location>
        <topology evidence="4">Peripheral membrane protein</topology>
        <orientation evidence="4">Cytoplasmic side</orientation>
    </subcellularLocation>
</comment>
<keyword evidence="4" id="KW-1003">Cell membrane</keyword>
<name>A0A1M5KZF0_9BACT</name>
<feature type="binding site" evidence="5">
    <location>
        <position position="67"/>
    </location>
    <ligand>
        <name>Mg(2+)</name>
        <dbReference type="ChEBI" id="CHEBI:18420"/>
        <label>1</label>
        <note>catalytic</note>
    </ligand>
</feature>
<feature type="binding site" evidence="5">
    <location>
        <position position="215"/>
    </location>
    <ligand>
        <name>Mg(2+)</name>
        <dbReference type="ChEBI" id="CHEBI:18420"/>
        <label>1</label>
        <note>catalytic</note>
    </ligand>
</feature>
<comment type="similarity">
    <text evidence="4">Belongs to the inositol monophosphatase superfamily. CysQ family.</text>
</comment>